<dbReference type="GO" id="GO:0005886">
    <property type="term" value="C:plasma membrane"/>
    <property type="evidence" value="ECO:0007669"/>
    <property type="project" value="UniProtKB-SubCell"/>
</dbReference>
<evidence type="ECO:0000256" key="12">
    <source>
        <dbReference type="RuleBase" id="RU362069"/>
    </source>
</evidence>
<evidence type="ECO:0000256" key="5">
    <source>
        <dbReference type="ARBA" id="ARBA00022692"/>
    </source>
</evidence>
<keyword evidence="10" id="KW-0975">Bacterial flagellum</keyword>
<dbReference type="NCBIfam" id="NF009438">
    <property type="entry name" value="PRK12797.1"/>
    <property type="match status" value="1"/>
</dbReference>
<comment type="similarity">
    <text evidence="1 12">Belongs to the FliP/MopC/SpaP family.</text>
</comment>
<feature type="transmembrane region" description="Helical" evidence="12">
    <location>
        <begin position="145"/>
        <end position="165"/>
    </location>
</feature>
<evidence type="ECO:0000256" key="11">
    <source>
        <dbReference type="ARBA" id="ARBA00023225"/>
    </source>
</evidence>
<gene>
    <name evidence="12 13" type="primary">fliP</name>
    <name evidence="13" type="ORF">COC42_07040</name>
</gene>
<dbReference type="EMBL" id="NWMW01000001">
    <property type="protein sequence ID" value="PCD04057.1"/>
    <property type="molecule type" value="Genomic_DNA"/>
</dbReference>
<evidence type="ECO:0000256" key="10">
    <source>
        <dbReference type="ARBA" id="ARBA00023143"/>
    </source>
</evidence>
<evidence type="ECO:0000256" key="9">
    <source>
        <dbReference type="ARBA" id="ARBA00023136"/>
    </source>
</evidence>
<dbReference type="InterPro" id="IPR005838">
    <property type="entry name" value="T3SS_IM_P"/>
</dbReference>
<proteinExistence type="inferred from homology"/>
<comment type="caution">
    <text evidence="13">The sequence shown here is derived from an EMBL/GenBank/DDBJ whole genome shotgun (WGS) entry which is preliminary data.</text>
</comment>
<dbReference type="NCBIfam" id="TIGR01103">
    <property type="entry name" value="fliP"/>
    <property type="match status" value="1"/>
</dbReference>
<dbReference type="PRINTS" id="PR00951">
    <property type="entry name" value="FLGBIOSNFLIP"/>
</dbReference>
<evidence type="ECO:0000256" key="7">
    <source>
        <dbReference type="ARBA" id="ARBA00022927"/>
    </source>
</evidence>
<keyword evidence="9 12" id="KW-0472">Membrane</keyword>
<dbReference type="PANTHER" id="PTHR30587">
    <property type="entry name" value="FLAGELLAR BIOSYNTHETIC PROTEIN FLIP"/>
    <property type="match status" value="1"/>
</dbReference>
<dbReference type="PROSITE" id="PS01061">
    <property type="entry name" value="FLIP_2"/>
    <property type="match status" value="1"/>
</dbReference>
<evidence type="ECO:0000256" key="8">
    <source>
        <dbReference type="ARBA" id="ARBA00022989"/>
    </source>
</evidence>
<organism evidence="13 14">
    <name type="scientific">Sphingomonas spermidinifaciens</name>
    <dbReference type="NCBI Taxonomy" id="1141889"/>
    <lineage>
        <taxon>Bacteria</taxon>
        <taxon>Pseudomonadati</taxon>
        <taxon>Pseudomonadota</taxon>
        <taxon>Alphaproteobacteria</taxon>
        <taxon>Sphingomonadales</taxon>
        <taxon>Sphingomonadaceae</taxon>
        <taxon>Sphingomonas</taxon>
    </lineage>
</organism>
<keyword evidence="14" id="KW-1185">Reference proteome</keyword>
<evidence type="ECO:0000256" key="1">
    <source>
        <dbReference type="ARBA" id="ARBA00006257"/>
    </source>
</evidence>
<name>A0A2A4B7K0_9SPHN</name>
<keyword evidence="4 12" id="KW-1003">Cell membrane</keyword>
<dbReference type="InterPro" id="IPR005837">
    <property type="entry name" value="FliP"/>
</dbReference>
<evidence type="ECO:0000256" key="6">
    <source>
        <dbReference type="ARBA" id="ARBA00022795"/>
    </source>
</evidence>
<dbReference type="GO" id="GO:0009306">
    <property type="term" value="P:protein secretion"/>
    <property type="evidence" value="ECO:0007669"/>
    <property type="project" value="UniProtKB-UniRule"/>
</dbReference>
<dbReference type="PRINTS" id="PR01302">
    <property type="entry name" value="TYPE3IMPPROT"/>
</dbReference>
<dbReference type="PROSITE" id="PS01060">
    <property type="entry name" value="FLIP_1"/>
    <property type="match status" value="1"/>
</dbReference>
<accession>A0A2A4B7K0</accession>
<keyword evidence="7 12" id="KW-0653">Protein transport</keyword>
<keyword evidence="5 12" id="KW-0812">Transmembrane</keyword>
<evidence type="ECO:0000256" key="2">
    <source>
        <dbReference type="ARBA" id="ARBA00021714"/>
    </source>
</evidence>
<reference evidence="13 14" key="1">
    <citation type="submission" date="2017-09" db="EMBL/GenBank/DDBJ databases">
        <title>Sphingomonas spermidinifaciens 9NM-10, whole genome shotgun sequence.</title>
        <authorList>
            <person name="Feng G."/>
            <person name="Zhu H."/>
        </authorList>
    </citation>
    <scope>NUCLEOTIDE SEQUENCE [LARGE SCALE GENOMIC DNA]</scope>
    <source>
        <strain evidence="13 14">9NM-10</strain>
    </source>
</reference>
<dbReference type="Pfam" id="PF00813">
    <property type="entry name" value="FliP"/>
    <property type="match status" value="1"/>
</dbReference>
<dbReference type="OrthoDB" id="9805111at2"/>
<dbReference type="Proteomes" id="UP000218366">
    <property type="component" value="Unassembled WGS sequence"/>
</dbReference>
<feature type="transmembrane region" description="Helical" evidence="12">
    <location>
        <begin position="244"/>
        <end position="270"/>
    </location>
</feature>
<comment type="subcellular location">
    <subcellularLocation>
        <location evidence="12">Cell membrane</location>
        <topology evidence="12">Multi-pass membrane protein</topology>
    </subcellularLocation>
    <subcellularLocation>
        <location evidence="12">Bacterial flagellum basal body</location>
    </subcellularLocation>
</comment>
<keyword evidence="8 12" id="KW-1133">Transmembrane helix</keyword>
<keyword evidence="13" id="KW-0969">Cilium</keyword>
<comment type="function">
    <text evidence="12">Plays a role in the flagellum-specific transport system.</text>
</comment>
<feature type="transmembrane region" description="Helical" evidence="12">
    <location>
        <begin position="103"/>
        <end position="133"/>
    </location>
</feature>
<feature type="transmembrane region" description="Helical" evidence="12">
    <location>
        <begin position="41"/>
        <end position="63"/>
    </location>
</feature>
<keyword evidence="13" id="KW-0966">Cell projection</keyword>
<evidence type="ECO:0000313" key="14">
    <source>
        <dbReference type="Proteomes" id="UP000218366"/>
    </source>
</evidence>
<feature type="transmembrane region" description="Helical" evidence="12">
    <location>
        <begin position="282"/>
        <end position="303"/>
    </location>
</feature>
<dbReference type="AlphaFoldDB" id="A0A2A4B7K0"/>
<dbReference type="GO" id="GO:0044781">
    <property type="term" value="P:bacterial-type flagellum organization"/>
    <property type="evidence" value="ECO:0007669"/>
    <property type="project" value="UniProtKB-UniRule"/>
</dbReference>
<evidence type="ECO:0000256" key="4">
    <source>
        <dbReference type="ARBA" id="ARBA00022475"/>
    </source>
</evidence>
<dbReference type="PANTHER" id="PTHR30587:SF0">
    <property type="entry name" value="FLAGELLAR BIOSYNTHETIC PROTEIN FLIP"/>
    <property type="match status" value="1"/>
</dbReference>
<protein>
    <recommendedName>
        <fullName evidence="2 12">Flagellar biosynthetic protein FliP</fullName>
    </recommendedName>
</protein>
<keyword evidence="11 12" id="KW-1006">Bacterial flagellum protein export</keyword>
<evidence type="ECO:0000313" key="13">
    <source>
        <dbReference type="EMBL" id="PCD04057.1"/>
    </source>
</evidence>
<evidence type="ECO:0000256" key="3">
    <source>
        <dbReference type="ARBA" id="ARBA00022448"/>
    </source>
</evidence>
<dbReference type="GO" id="GO:0009425">
    <property type="term" value="C:bacterial-type flagellum basal body"/>
    <property type="evidence" value="ECO:0007669"/>
    <property type="project" value="UniProtKB-SubCell"/>
</dbReference>
<keyword evidence="6 12" id="KW-1005">Bacterial flagellum biogenesis</keyword>
<keyword evidence="13" id="KW-0282">Flagellum</keyword>
<keyword evidence="3 12" id="KW-0813">Transport</keyword>
<sequence>MLVAPQIRFVRAKSRTAFERSETASASLGQRPRPRPGQAGLLRGALFILGAFLLALVMTQPALAQAVPAPTPPAAPGAADALDRALGQLGGGNDAPLALSLQVLIIMGLLTVLPGIILMMTSFTRIIIVLAILRQALGLQQTPPNQVLIGLSLFLSLFVMAPTIANVNEAAIKPYAAGRIGAEQMIETGGASLHAFMLKQTRVKDITMFSGIAKTGPYANPRDVPFSVLLPAFVTSELKTAFQIGFLVFLPFIVIDLVVATVLMSLGMMMMSPTIISLPFKLLLFVLVDGWALTMGSLANSFVS</sequence>